<evidence type="ECO:0000313" key="3">
    <source>
        <dbReference type="Proteomes" id="UP000652761"/>
    </source>
</evidence>
<reference evidence="2" key="1">
    <citation type="submission" date="2017-07" db="EMBL/GenBank/DDBJ databases">
        <title>Taro Niue Genome Assembly and Annotation.</title>
        <authorList>
            <person name="Atibalentja N."/>
            <person name="Keating K."/>
            <person name="Fields C.J."/>
        </authorList>
    </citation>
    <scope>NUCLEOTIDE SEQUENCE</scope>
    <source>
        <strain evidence="2">Niue_2</strain>
        <tissue evidence="2">Leaf</tissue>
    </source>
</reference>
<gene>
    <name evidence="2" type="ORF">Taro_053930</name>
</gene>
<dbReference type="EMBL" id="NMUH01010344">
    <property type="protein sequence ID" value="MQM20900.1"/>
    <property type="molecule type" value="Genomic_DNA"/>
</dbReference>
<feature type="region of interest" description="Disordered" evidence="1">
    <location>
        <begin position="1"/>
        <end position="69"/>
    </location>
</feature>
<feature type="non-terminal residue" evidence="2">
    <location>
        <position position="1"/>
    </location>
</feature>
<evidence type="ECO:0000313" key="2">
    <source>
        <dbReference type="EMBL" id="MQM20900.1"/>
    </source>
</evidence>
<dbReference type="AlphaFoldDB" id="A0A843XP76"/>
<keyword evidence="3" id="KW-1185">Reference proteome</keyword>
<proteinExistence type="predicted"/>
<accession>A0A843XP76</accession>
<sequence>GIDPKWIISGQSFGRRKGNPDPCSEEKRAETWAVPQSPPSTGSKGRVFVPLPDRRQRRPSSFRSSTTTAIPSRSVTTAAILLPICDDSGYPPSDLRRQRPSTTEAIPSRSAMMAAIFFRLATAAASPPPGADVLITASYQNFQICYIFQIFYISYSP</sequence>
<comment type="caution">
    <text evidence="2">The sequence shown here is derived from an EMBL/GenBank/DDBJ whole genome shotgun (WGS) entry which is preliminary data.</text>
</comment>
<feature type="non-terminal residue" evidence="2">
    <location>
        <position position="157"/>
    </location>
</feature>
<dbReference type="Proteomes" id="UP000652761">
    <property type="component" value="Unassembled WGS sequence"/>
</dbReference>
<protein>
    <submittedName>
        <fullName evidence="2">Uncharacterized protein</fullName>
    </submittedName>
</protein>
<organism evidence="2 3">
    <name type="scientific">Colocasia esculenta</name>
    <name type="common">Wild taro</name>
    <name type="synonym">Arum esculentum</name>
    <dbReference type="NCBI Taxonomy" id="4460"/>
    <lineage>
        <taxon>Eukaryota</taxon>
        <taxon>Viridiplantae</taxon>
        <taxon>Streptophyta</taxon>
        <taxon>Embryophyta</taxon>
        <taxon>Tracheophyta</taxon>
        <taxon>Spermatophyta</taxon>
        <taxon>Magnoliopsida</taxon>
        <taxon>Liliopsida</taxon>
        <taxon>Araceae</taxon>
        <taxon>Aroideae</taxon>
        <taxon>Colocasieae</taxon>
        <taxon>Colocasia</taxon>
    </lineage>
</organism>
<name>A0A843XP76_COLES</name>
<evidence type="ECO:0000256" key="1">
    <source>
        <dbReference type="SAM" id="MobiDB-lite"/>
    </source>
</evidence>